<keyword evidence="6" id="KW-1185">Reference proteome</keyword>
<evidence type="ECO:0000256" key="2">
    <source>
        <dbReference type="PROSITE-ProRule" id="PRU00176"/>
    </source>
</evidence>
<evidence type="ECO:0000259" key="4">
    <source>
        <dbReference type="PROSITE" id="PS50102"/>
    </source>
</evidence>
<dbReference type="RefSeq" id="XP_017775353.1">
    <property type="nucleotide sequence ID" value="XM_017919864.1"/>
</dbReference>
<sequence>MDAVKSFNAELSSLYEVKPPISKAKMTALTRGAIKAIKFYKHVVQSVEKFILKCKSEYKVPGLYVIDSIVRQSRHQFGADKDVFAPRFAKNMQQTFINLFQCPPEDKSKVIRVLNLWQKNQVFAPDVIQPLFDLADPNHPIHKELNAASVAAASGAVQNNGIASQSAIIKGSPALQKTPTKTGTGCSADQAALAQQLGNISNNPNALDPNTLVQLQQLHRLVLRQQQQQGEAGKQEGQVHFDRKLLDFDYGSDEDDDPTNPSPKPNNAAIDNVGSLLSNPEVLRQLQTLQQTMNNSQPMHAEYDLEKLRKLQEMKQQEEEFDKHLAQTLPNLPFAAECEFKPSNTNSPALPAFFLPTGTDLSQPPPGYKPPAPYELSQPDDNAMESEVEFIGTNDDVEVIDIDHGDSRSPSRDRYRRRRSRSNERSRDRGGRDRRSRRSRSRSRSRSRRYRSRSRDREREKEKEKEKDREKEKERRKRGLPPIKKDNLSVCSTTLWVGHLSKLVHQEDLSDTFGEFGEIVSIDLIIPRGCAFIVMHRRQDAARCLTKLKNHKMQGKAITLAWAPGKGVKGKDLKDYWEGDLGVSYIPFSKLKPDIDMELLEDGGMVDEDTVPNWLKDKMTTDSTKNDISEHTNSSVVQLTEIGTPVGVDTSQPPPVPGGGLLQAPPMGLSLVPQFQLNNRLLGIPPGLMPNVPMGVPPPSLMPNQMMGIGSPFGQGLLQPPMSQLPPLDKSQSEVSGIPEQLLPFGLLPPQPPPLVMPPQHDDNMDIEMEDADKSDSKLNDSFNGSDTRSLDELRRGDGRNHSHDRDRDMNRMLGRGRRDSRERRDRENERDSRSGERRDRIPNNRWGDPSRRDIRDGRDDRRDREKALNDRLREMAGDNSFKEQEQHNNHPPPLLERPIFPFNSNEPPMDYVRRRHDDFPSEFEGPPIEYEPPVMDFDGPPMEFDGQIRPMIHPRDTLRFEERRRGPLPPDFAFMGPRGPRFRPDGYGPRGMSPMMRPHMFHPRGPPPPHMRGPRPGPWMDGGMRPNFPARFEGGPPEFYRGGPPFDDSPHLPSRHRPRRFRPDFDGEPSADQSFDRPERRSRWGNNSISEDNPPSLSESGKDDCGDVEEEVEGQLQNEDNEVVGIEVDDEGDVGGNTTPLHDEPSELGGGEGGGGSNDEIVDDKPSAEEAVVNAEDPEAAS</sequence>
<reference evidence="7" key="1">
    <citation type="submission" date="2025-08" db="UniProtKB">
        <authorList>
            <consortium name="RefSeq"/>
        </authorList>
    </citation>
    <scope>IDENTIFICATION</scope>
    <source>
        <tissue evidence="7">Whole Larva</tissue>
    </source>
</reference>
<evidence type="ECO:0000313" key="7">
    <source>
        <dbReference type="RefSeq" id="XP_017775353.1"/>
    </source>
</evidence>
<feature type="compositionally biased region" description="Pro residues" evidence="3">
    <location>
        <begin position="747"/>
        <end position="757"/>
    </location>
</feature>
<dbReference type="InterPro" id="IPR006569">
    <property type="entry name" value="CID_dom"/>
</dbReference>
<feature type="compositionally biased region" description="Gly residues" evidence="3">
    <location>
        <begin position="1149"/>
        <end position="1158"/>
    </location>
</feature>
<dbReference type="PANTHER" id="PTHR23140:SF4">
    <property type="entry name" value="PROTEIN CBR-NRD-1"/>
    <property type="match status" value="1"/>
</dbReference>
<feature type="region of interest" description="Disordered" evidence="3">
    <location>
        <begin position="392"/>
        <end position="484"/>
    </location>
</feature>
<feature type="compositionally biased region" description="Basic and acidic residues" evidence="3">
    <location>
        <begin position="401"/>
        <end position="413"/>
    </location>
</feature>
<dbReference type="CDD" id="cd16983">
    <property type="entry name" value="CID_SCAF8_like"/>
    <property type="match status" value="1"/>
</dbReference>
<dbReference type="InterPro" id="IPR035979">
    <property type="entry name" value="RBD_domain_sf"/>
</dbReference>
<dbReference type="InterPro" id="IPR000504">
    <property type="entry name" value="RRM_dom"/>
</dbReference>
<dbReference type="SMART" id="SM00582">
    <property type="entry name" value="RPR"/>
    <property type="match status" value="1"/>
</dbReference>
<feature type="region of interest" description="Disordered" evidence="3">
    <location>
        <begin position="248"/>
        <end position="272"/>
    </location>
</feature>
<dbReference type="CDD" id="cd12227">
    <property type="entry name" value="RRM_SCAF4_SCAF8"/>
    <property type="match status" value="1"/>
</dbReference>
<feature type="compositionally biased region" description="Pro residues" evidence="3">
    <location>
        <begin position="1005"/>
        <end position="1018"/>
    </location>
</feature>
<gene>
    <name evidence="7" type="primary">LOC108561795</name>
</gene>
<feature type="compositionally biased region" description="Basic residues" evidence="3">
    <location>
        <begin position="434"/>
        <end position="452"/>
    </location>
</feature>
<dbReference type="PROSITE" id="PS50102">
    <property type="entry name" value="RRM"/>
    <property type="match status" value="1"/>
</dbReference>
<evidence type="ECO:0000313" key="6">
    <source>
        <dbReference type="Proteomes" id="UP000695000"/>
    </source>
</evidence>
<evidence type="ECO:0000256" key="1">
    <source>
        <dbReference type="ARBA" id="ARBA00022884"/>
    </source>
</evidence>
<accession>A0ABM1MLA3</accession>
<dbReference type="Gene3D" id="3.30.70.330">
    <property type="match status" value="1"/>
</dbReference>
<dbReference type="Gene3D" id="1.25.40.90">
    <property type="match status" value="1"/>
</dbReference>
<name>A0ABM1MLA3_NICVS</name>
<feature type="compositionally biased region" description="Pro residues" evidence="3">
    <location>
        <begin position="363"/>
        <end position="373"/>
    </location>
</feature>
<dbReference type="InterPro" id="IPR051485">
    <property type="entry name" value="SR-CTD_assoc_factor"/>
</dbReference>
<feature type="compositionally biased region" description="Basic and acidic residues" evidence="3">
    <location>
        <begin position="789"/>
        <end position="889"/>
    </location>
</feature>
<dbReference type="Pfam" id="PF04818">
    <property type="entry name" value="CID"/>
    <property type="match status" value="1"/>
</dbReference>
<keyword evidence="1 2" id="KW-0694">RNA-binding</keyword>
<feature type="region of interest" description="Disordered" evidence="3">
    <location>
        <begin position="351"/>
        <end position="379"/>
    </location>
</feature>
<dbReference type="InterPro" id="IPR008942">
    <property type="entry name" value="ENTH_VHS"/>
</dbReference>
<feature type="region of interest" description="Disordered" evidence="3">
    <location>
        <begin position="1003"/>
        <end position="1183"/>
    </location>
</feature>
<feature type="compositionally biased region" description="Low complexity" evidence="3">
    <location>
        <begin position="715"/>
        <end position="728"/>
    </location>
</feature>
<dbReference type="InterPro" id="IPR012677">
    <property type="entry name" value="Nucleotide-bd_a/b_plait_sf"/>
</dbReference>
<feature type="region of interest" description="Disordered" evidence="3">
    <location>
        <begin position="712"/>
        <end position="896"/>
    </location>
</feature>
<dbReference type="SUPFAM" id="SSF54928">
    <property type="entry name" value="RNA-binding domain, RBD"/>
    <property type="match status" value="1"/>
</dbReference>
<dbReference type="GeneID" id="108561795"/>
<dbReference type="Proteomes" id="UP000695000">
    <property type="component" value="Unplaced"/>
</dbReference>
<feature type="domain" description="CID" evidence="5">
    <location>
        <begin position="1"/>
        <end position="139"/>
    </location>
</feature>
<feature type="compositionally biased region" description="Acidic residues" evidence="3">
    <location>
        <begin position="1107"/>
        <end position="1134"/>
    </location>
</feature>
<proteinExistence type="predicted"/>
<evidence type="ECO:0000256" key="3">
    <source>
        <dbReference type="SAM" id="MobiDB-lite"/>
    </source>
</evidence>
<feature type="domain" description="RRM" evidence="4">
    <location>
        <begin position="493"/>
        <end position="565"/>
    </location>
</feature>
<feature type="compositionally biased region" description="Basic and acidic residues" evidence="3">
    <location>
        <begin position="421"/>
        <end position="433"/>
    </location>
</feature>
<dbReference type="PROSITE" id="PS51391">
    <property type="entry name" value="CID"/>
    <property type="match status" value="1"/>
</dbReference>
<dbReference type="SMART" id="SM00360">
    <property type="entry name" value="RRM"/>
    <property type="match status" value="1"/>
</dbReference>
<dbReference type="PANTHER" id="PTHR23140">
    <property type="entry name" value="RNA PROCESSING PROTEIN LD23810P"/>
    <property type="match status" value="1"/>
</dbReference>
<protein>
    <submittedName>
        <fullName evidence="7">Splicing factor, arginine/serine-rich 15 isoform X1</fullName>
    </submittedName>
</protein>
<organism evidence="6 7">
    <name type="scientific">Nicrophorus vespilloides</name>
    <name type="common">Boreal carrion beetle</name>
    <dbReference type="NCBI Taxonomy" id="110193"/>
    <lineage>
        <taxon>Eukaryota</taxon>
        <taxon>Metazoa</taxon>
        <taxon>Ecdysozoa</taxon>
        <taxon>Arthropoda</taxon>
        <taxon>Hexapoda</taxon>
        <taxon>Insecta</taxon>
        <taxon>Pterygota</taxon>
        <taxon>Neoptera</taxon>
        <taxon>Endopterygota</taxon>
        <taxon>Coleoptera</taxon>
        <taxon>Polyphaga</taxon>
        <taxon>Staphyliniformia</taxon>
        <taxon>Silphidae</taxon>
        <taxon>Nicrophorinae</taxon>
        <taxon>Nicrophorus</taxon>
    </lineage>
</organism>
<feature type="compositionally biased region" description="Basic and acidic residues" evidence="3">
    <location>
        <begin position="453"/>
        <end position="473"/>
    </location>
</feature>
<dbReference type="SUPFAM" id="SSF48464">
    <property type="entry name" value="ENTH/VHS domain"/>
    <property type="match status" value="1"/>
</dbReference>
<feature type="compositionally biased region" description="Polar residues" evidence="3">
    <location>
        <begin position="1085"/>
        <end position="1100"/>
    </location>
</feature>
<evidence type="ECO:0000259" key="5">
    <source>
        <dbReference type="PROSITE" id="PS51391"/>
    </source>
</evidence>
<dbReference type="Pfam" id="PF00076">
    <property type="entry name" value="RRM_1"/>
    <property type="match status" value="1"/>
</dbReference>